<dbReference type="EMBL" id="FOGU01000001">
    <property type="protein sequence ID" value="SER47994.1"/>
    <property type="molecule type" value="Genomic_DNA"/>
</dbReference>
<evidence type="ECO:0000313" key="1">
    <source>
        <dbReference type="EMBL" id="SER47994.1"/>
    </source>
</evidence>
<name>A0A1H9PIM0_9RHOB</name>
<dbReference type="AlphaFoldDB" id="A0A1H9PIM0"/>
<dbReference type="OrthoDB" id="7846925at2"/>
<gene>
    <name evidence="1" type="ORF">SAMN04490244_101200</name>
</gene>
<accession>A0A1H9PIM0</accession>
<organism evidence="1 2">
    <name type="scientific">Tranquillimonas rosea</name>
    <dbReference type="NCBI Taxonomy" id="641238"/>
    <lineage>
        <taxon>Bacteria</taxon>
        <taxon>Pseudomonadati</taxon>
        <taxon>Pseudomonadota</taxon>
        <taxon>Alphaproteobacteria</taxon>
        <taxon>Rhodobacterales</taxon>
        <taxon>Roseobacteraceae</taxon>
        <taxon>Tranquillimonas</taxon>
    </lineage>
</organism>
<dbReference type="Proteomes" id="UP000198885">
    <property type="component" value="Unassembled WGS sequence"/>
</dbReference>
<evidence type="ECO:0000313" key="2">
    <source>
        <dbReference type="Proteomes" id="UP000198885"/>
    </source>
</evidence>
<proteinExistence type="predicted"/>
<reference evidence="1" key="1">
    <citation type="submission" date="2016-10" db="EMBL/GenBank/DDBJ databases">
        <authorList>
            <person name="de Groot N.N."/>
        </authorList>
    </citation>
    <scope>NUCLEOTIDE SEQUENCE [LARGE SCALE GENOMIC DNA]</scope>
    <source>
        <strain evidence="1">DSM 23042</strain>
    </source>
</reference>
<sequence>MDRIAEIVADALGQSRLVRKCLDAKIIPILDPRHRSFAGDISRRISSRNIVNEAFLRDIETLIVRIGEEAESETSYAWRGHEHDPECGYAVPLRTERAGALQLVQDELVELATLVQAALDAAEACVIANALFDT</sequence>
<keyword evidence="2" id="KW-1185">Reference proteome</keyword>
<dbReference type="RefSeq" id="WP_092687060.1">
    <property type="nucleotide sequence ID" value="NZ_FOGU01000001.1"/>
</dbReference>
<protein>
    <submittedName>
        <fullName evidence="1">Uncharacterized protein</fullName>
    </submittedName>
</protein>